<dbReference type="EMBL" id="JBDODL010006668">
    <property type="protein sequence ID" value="MES1923530.1"/>
    <property type="molecule type" value="Genomic_DNA"/>
</dbReference>
<dbReference type="SMART" id="SM00341">
    <property type="entry name" value="HRDC"/>
    <property type="match status" value="1"/>
</dbReference>
<organism evidence="2 3">
    <name type="scientific">Bonamia ostreae</name>
    <dbReference type="NCBI Taxonomy" id="126728"/>
    <lineage>
        <taxon>Eukaryota</taxon>
        <taxon>Sar</taxon>
        <taxon>Rhizaria</taxon>
        <taxon>Endomyxa</taxon>
        <taxon>Ascetosporea</taxon>
        <taxon>Haplosporida</taxon>
        <taxon>Bonamia</taxon>
    </lineage>
</organism>
<keyword evidence="2" id="KW-0067">ATP-binding</keyword>
<accession>A0ABV2AV44</accession>
<dbReference type="PROSITE" id="PS50967">
    <property type="entry name" value="HRDC"/>
    <property type="match status" value="1"/>
</dbReference>
<name>A0ABV2AV44_9EUKA</name>
<dbReference type="Gene3D" id="1.10.150.80">
    <property type="entry name" value="HRDC domain"/>
    <property type="match status" value="1"/>
</dbReference>
<dbReference type="Proteomes" id="UP001439008">
    <property type="component" value="Unassembled WGS sequence"/>
</dbReference>
<keyword evidence="3" id="KW-1185">Reference proteome</keyword>
<protein>
    <submittedName>
        <fullName evidence="2">0507 ATP-dependent exoDNAse (Exonuclease V) alpha subunit - helicase superfamily I member</fullName>
    </submittedName>
</protein>
<dbReference type="Pfam" id="PF00570">
    <property type="entry name" value="HRDC"/>
    <property type="match status" value="1"/>
</dbReference>
<comment type="caution">
    <text evidence="2">The sequence shown here is derived from an EMBL/GenBank/DDBJ whole genome shotgun (WGS) entry which is preliminary data.</text>
</comment>
<dbReference type="SUPFAM" id="SSF47819">
    <property type="entry name" value="HRDC-like"/>
    <property type="match status" value="1"/>
</dbReference>
<proteinExistence type="predicted"/>
<evidence type="ECO:0000259" key="1">
    <source>
        <dbReference type="PROSITE" id="PS50967"/>
    </source>
</evidence>
<keyword evidence="2" id="KW-0378">Hydrolase</keyword>
<dbReference type="InterPro" id="IPR010997">
    <property type="entry name" value="HRDC-like_sf"/>
</dbReference>
<dbReference type="InterPro" id="IPR002121">
    <property type="entry name" value="HRDC_dom"/>
</dbReference>
<reference evidence="2 3" key="1">
    <citation type="journal article" date="2024" name="BMC Biol.">
        <title>Comparative genomics of Ascetosporea gives new insight into the evolutionary basis for animal parasitism in Rhizaria.</title>
        <authorList>
            <person name="Hiltunen Thoren M."/>
            <person name="Onut-Brannstrom I."/>
            <person name="Alfjorden A."/>
            <person name="Peckova H."/>
            <person name="Swords F."/>
            <person name="Hooper C."/>
            <person name="Holzer A.S."/>
            <person name="Bass D."/>
            <person name="Burki F."/>
        </authorList>
    </citation>
    <scope>NUCLEOTIDE SEQUENCE [LARGE SCALE GENOMIC DNA]</scope>
    <source>
        <strain evidence="2">20-A016</strain>
    </source>
</reference>
<keyword evidence="2" id="KW-0347">Helicase</keyword>
<sequence length="103" mass="11407">MQQKVQKIEVDTQSDIKHIEVYNALLAWRNAKASEEKIPGYCILNTKSLIGVANTLPSTADELLMIPGIGKIKVQKYGASIIEIIDEYAGVQGSLFRKETTLD</sequence>
<gene>
    <name evidence="2" type="primary">uvrD2</name>
    <name evidence="2" type="ORF">MHBO_005116</name>
</gene>
<feature type="domain" description="HRDC" evidence="1">
    <location>
        <begin position="15"/>
        <end position="95"/>
    </location>
</feature>
<dbReference type="GO" id="GO:0004386">
    <property type="term" value="F:helicase activity"/>
    <property type="evidence" value="ECO:0007669"/>
    <property type="project" value="UniProtKB-KW"/>
</dbReference>
<evidence type="ECO:0000313" key="3">
    <source>
        <dbReference type="Proteomes" id="UP001439008"/>
    </source>
</evidence>
<dbReference type="InterPro" id="IPR044876">
    <property type="entry name" value="HRDC_dom_sf"/>
</dbReference>
<evidence type="ECO:0000313" key="2">
    <source>
        <dbReference type="EMBL" id="MES1923530.1"/>
    </source>
</evidence>
<keyword evidence="2" id="KW-0547">Nucleotide-binding</keyword>